<dbReference type="InterPro" id="IPR000225">
    <property type="entry name" value="Armadillo"/>
</dbReference>
<dbReference type="Pfam" id="PF00514">
    <property type="entry name" value="Arm"/>
    <property type="match status" value="1"/>
</dbReference>
<dbReference type="EMBL" id="GL876973">
    <property type="protein sequence ID" value="KLU89735.1"/>
    <property type="molecule type" value="Genomic_DNA"/>
</dbReference>
<evidence type="ECO:0000313" key="8">
    <source>
        <dbReference type="EMBL" id="KLU89735.1"/>
    </source>
</evidence>
<reference evidence="9" key="4">
    <citation type="journal article" date="2015" name="G3 (Bethesda)">
        <title>Genome sequences of three phytopathogenic species of the Magnaporthaceae family of fungi.</title>
        <authorList>
            <person name="Okagaki L.H."/>
            <person name="Nunes C.C."/>
            <person name="Sailsbery J."/>
            <person name="Clay B."/>
            <person name="Brown D."/>
            <person name="John T."/>
            <person name="Oh Y."/>
            <person name="Young N."/>
            <person name="Fitzgerald M."/>
            <person name="Haas B.J."/>
            <person name="Zeng Q."/>
            <person name="Young S."/>
            <person name="Adiconis X."/>
            <person name="Fan L."/>
            <person name="Levin J.Z."/>
            <person name="Mitchell T.K."/>
            <person name="Okubara P.A."/>
            <person name="Farman M.L."/>
            <person name="Kohn L.M."/>
            <person name="Birren B."/>
            <person name="Ma L.-J."/>
            <person name="Dean R.A."/>
        </authorList>
    </citation>
    <scope>NUCLEOTIDE SEQUENCE</scope>
    <source>
        <strain evidence="9">ATCC 64411 / 73-15</strain>
    </source>
</reference>
<keyword evidence="4" id="KW-0677">Repeat</keyword>
<dbReference type="eggNOG" id="KOG1293">
    <property type="taxonomic scope" value="Eukaryota"/>
</dbReference>
<feature type="region of interest" description="Disordered" evidence="7">
    <location>
        <begin position="362"/>
        <end position="393"/>
    </location>
</feature>
<dbReference type="EMBL" id="ADBL01002111">
    <property type="status" value="NOT_ANNOTATED_CDS"/>
    <property type="molecule type" value="Genomic_DNA"/>
</dbReference>
<dbReference type="EnsemblFungi" id="MAPG_08704T0">
    <property type="protein sequence ID" value="MAPG_08704T0"/>
    <property type="gene ID" value="MAPG_08704"/>
</dbReference>
<dbReference type="Proteomes" id="UP000011715">
    <property type="component" value="Unassembled WGS sequence"/>
</dbReference>
<dbReference type="PANTHER" id="PTHR15651:SF7">
    <property type="entry name" value="ARMADILLO REPEAT-CONTAINING PROTEIN 8"/>
    <property type="match status" value="1"/>
</dbReference>
<name>A0A0C4E818_MAGP6</name>
<dbReference type="OrthoDB" id="5559898at2759"/>
<dbReference type="GO" id="GO:0043161">
    <property type="term" value="P:proteasome-mediated ubiquitin-dependent protein catabolic process"/>
    <property type="evidence" value="ECO:0007669"/>
    <property type="project" value="TreeGrafter"/>
</dbReference>
<reference evidence="8" key="2">
    <citation type="submission" date="2010-05" db="EMBL/GenBank/DDBJ databases">
        <title>The Genome Sequence of Magnaporthe poae strain ATCC 64411.</title>
        <authorList>
            <consortium name="The Broad Institute Genome Sequencing Platform"/>
            <consortium name="Broad Institute Genome Sequencing Center for Infectious Disease"/>
            <person name="Ma L.-J."/>
            <person name="Dead R."/>
            <person name="Young S."/>
            <person name="Zeng Q."/>
            <person name="Koehrsen M."/>
            <person name="Alvarado L."/>
            <person name="Berlin A."/>
            <person name="Chapman S.B."/>
            <person name="Chen Z."/>
            <person name="Freedman E."/>
            <person name="Gellesch M."/>
            <person name="Goldberg J."/>
            <person name="Griggs A."/>
            <person name="Gujja S."/>
            <person name="Heilman E.R."/>
            <person name="Heiman D."/>
            <person name="Hepburn T."/>
            <person name="Howarth C."/>
            <person name="Jen D."/>
            <person name="Larson L."/>
            <person name="Mehta T."/>
            <person name="Neiman D."/>
            <person name="Pearson M."/>
            <person name="Roberts A."/>
            <person name="Saif S."/>
            <person name="Shea T."/>
            <person name="Shenoy N."/>
            <person name="Sisk P."/>
            <person name="Stolte C."/>
            <person name="Sykes S."/>
            <person name="Walk T."/>
            <person name="White J."/>
            <person name="Yandava C."/>
            <person name="Haas B."/>
            <person name="Nusbaum C."/>
            <person name="Birren B."/>
        </authorList>
    </citation>
    <scope>NUCLEOTIDE SEQUENCE</scope>
    <source>
        <strain evidence="8">ATCC 64411</strain>
    </source>
</reference>
<gene>
    <name evidence="8" type="ORF">MAPG_08704</name>
</gene>
<reference evidence="9" key="5">
    <citation type="submission" date="2015-06" db="UniProtKB">
        <authorList>
            <consortium name="EnsemblFungi"/>
        </authorList>
    </citation>
    <scope>IDENTIFICATION</scope>
    <source>
        <strain evidence="9">ATCC 64411</strain>
    </source>
</reference>
<dbReference type="Gene3D" id="1.25.10.10">
    <property type="entry name" value="Leucine-rich Repeat Variant"/>
    <property type="match status" value="3"/>
</dbReference>
<dbReference type="InterPro" id="IPR016024">
    <property type="entry name" value="ARM-type_fold"/>
</dbReference>
<feature type="region of interest" description="Disordered" evidence="7">
    <location>
        <begin position="603"/>
        <end position="624"/>
    </location>
</feature>
<proteinExistence type="predicted"/>
<dbReference type="STRING" id="644358.A0A0C4E818"/>
<reference evidence="10" key="1">
    <citation type="submission" date="2010-05" db="EMBL/GenBank/DDBJ databases">
        <title>The genome sequence of Magnaporthe poae strain ATCC 64411.</title>
        <authorList>
            <person name="Ma L.-J."/>
            <person name="Dead R."/>
            <person name="Young S."/>
            <person name="Zeng Q."/>
            <person name="Koehrsen M."/>
            <person name="Alvarado L."/>
            <person name="Berlin A."/>
            <person name="Chapman S.B."/>
            <person name="Chen Z."/>
            <person name="Freedman E."/>
            <person name="Gellesch M."/>
            <person name="Goldberg J."/>
            <person name="Griggs A."/>
            <person name="Gujja S."/>
            <person name="Heilman E.R."/>
            <person name="Heiman D."/>
            <person name="Hepburn T."/>
            <person name="Howarth C."/>
            <person name="Jen D."/>
            <person name="Larson L."/>
            <person name="Mehta T."/>
            <person name="Neiman D."/>
            <person name="Pearson M."/>
            <person name="Roberts A."/>
            <person name="Saif S."/>
            <person name="Shea T."/>
            <person name="Shenoy N."/>
            <person name="Sisk P."/>
            <person name="Stolte C."/>
            <person name="Sykes S."/>
            <person name="Walk T."/>
            <person name="White J."/>
            <person name="Yandava C."/>
            <person name="Haas B."/>
            <person name="Nusbaum C."/>
            <person name="Birren B."/>
        </authorList>
    </citation>
    <scope>NUCLEOTIDE SEQUENCE [LARGE SCALE GENOMIC DNA]</scope>
    <source>
        <strain evidence="10">ATCC 64411 / 73-15</strain>
    </source>
</reference>
<accession>A0A0C4E818</accession>
<organism evidence="9 10">
    <name type="scientific">Magnaporthiopsis poae (strain ATCC 64411 / 73-15)</name>
    <name type="common">Kentucky bluegrass fungus</name>
    <name type="synonym">Magnaporthe poae</name>
    <dbReference type="NCBI Taxonomy" id="644358"/>
    <lineage>
        <taxon>Eukaryota</taxon>
        <taxon>Fungi</taxon>
        <taxon>Dikarya</taxon>
        <taxon>Ascomycota</taxon>
        <taxon>Pezizomycotina</taxon>
        <taxon>Sordariomycetes</taxon>
        <taxon>Sordariomycetidae</taxon>
        <taxon>Magnaporthales</taxon>
        <taxon>Magnaporthaceae</taxon>
        <taxon>Magnaporthiopsis</taxon>
    </lineage>
</organism>
<keyword evidence="3" id="KW-0963">Cytoplasm</keyword>
<dbReference type="VEuPathDB" id="FungiDB:MAPG_08704"/>
<dbReference type="EMBL" id="ADBL01002112">
    <property type="status" value="NOT_ANNOTATED_CDS"/>
    <property type="molecule type" value="Genomic_DNA"/>
</dbReference>
<keyword evidence="5" id="KW-0539">Nucleus</keyword>
<dbReference type="GO" id="GO:0005737">
    <property type="term" value="C:cytoplasm"/>
    <property type="evidence" value="ECO:0007669"/>
    <property type="project" value="UniProtKB-SubCell"/>
</dbReference>
<evidence type="ECO:0000256" key="2">
    <source>
        <dbReference type="ARBA" id="ARBA00004496"/>
    </source>
</evidence>
<dbReference type="PROSITE" id="PS50176">
    <property type="entry name" value="ARM_REPEAT"/>
    <property type="match status" value="1"/>
</dbReference>
<feature type="compositionally biased region" description="Polar residues" evidence="7">
    <location>
        <begin position="370"/>
        <end position="389"/>
    </location>
</feature>
<evidence type="ECO:0000256" key="1">
    <source>
        <dbReference type="ARBA" id="ARBA00004123"/>
    </source>
</evidence>
<dbReference type="OMA" id="TIGHDQR"/>
<dbReference type="SMART" id="SM00185">
    <property type="entry name" value="ARM"/>
    <property type="match status" value="5"/>
</dbReference>
<evidence type="ECO:0000313" key="10">
    <source>
        <dbReference type="Proteomes" id="UP000011715"/>
    </source>
</evidence>
<evidence type="ECO:0000256" key="6">
    <source>
        <dbReference type="PROSITE-ProRule" id="PRU00259"/>
    </source>
</evidence>
<dbReference type="AlphaFoldDB" id="A0A0C4E818"/>
<evidence type="ECO:0000256" key="7">
    <source>
        <dbReference type="SAM" id="MobiDB-lite"/>
    </source>
</evidence>
<dbReference type="PANTHER" id="PTHR15651">
    <property type="entry name" value="ARMADILLO REPEAT-CONTAINING PROTEIN 8"/>
    <property type="match status" value="1"/>
</dbReference>
<dbReference type="InterPro" id="IPR011989">
    <property type="entry name" value="ARM-like"/>
</dbReference>
<evidence type="ECO:0000256" key="3">
    <source>
        <dbReference type="ARBA" id="ARBA00022490"/>
    </source>
</evidence>
<evidence type="ECO:0000256" key="5">
    <source>
        <dbReference type="ARBA" id="ARBA00023242"/>
    </source>
</evidence>
<feature type="region of interest" description="Disordered" evidence="7">
    <location>
        <begin position="767"/>
        <end position="786"/>
    </location>
</feature>
<evidence type="ECO:0000256" key="4">
    <source>
        <dbReference type="ARBA" id="ARBA00022737"/>
    </source>
</evidence>
<feature type="repeat" description="ARM" evidence="6">
    <location>
        <begin position="662"/>
        <end position="689"/>
    </location>
</feature>
<sequence length="835" mass="88928">MARVPTPPILASIQSARTYAEQTTALRSVKNEVVGHIQKQHRWVAHGVLEPIVVILLSARPPSKLNGKSTRGYVVALRPLSEEEQVRLQAIQLLASFANGGPAFLTPLHAAGALLALLENLCPVDNHPRIVLATLKALRSFTDAASLASPTSQVQTALLADEIFSEQHLESLCSILAPPSPLSSMTSTGLINAAAGLIAALCREERHQIQIANAGILDALATRLASFVVARGEVVPGADVVAQNEGLAEAMPAPAPAGLSLAGILDAICAVVADSRLRACMLLYSPSILAVFPNLDFTPPAKDTRAAWDALDAAGLGSSRPPQLGAIDFLLPIVPGQLKGAPPQISPFPPLGFTRDYSSGRLGTSRSGTNLSSWDSSRLAPNSSGSETSGGEDPEVPLIPWLIRLAADRRGAESLSAADVLTSLYKAGFAGRYREAALGSLVVPLLTHLLNDNDRPGTAVSAWVDYETAARWETTERVLTVLARLIADSEILQKAAFQCGAVETVCKLLKDAYEPIKSHDGGLKLWSPSPAEEADVLDALSSAHRGQPPLHMHRIRLRECALKALASLVSFKNEYRKHVCDQDAVPYIVESLAELPAKPGVSASQRSAAAKAPTKGSDSSEEALAGSTFGRNTSGVLIAACHTIKILARSVSIVRTTLQDAGVTEPLVRLLTHHDIEVQIAATGAVCNLVVEFSPMRERYTELGIMRILCRHAHSMNADLRLNALWALKHYVHGLRLEMKRACLDELQPGWLVQLICDDTEDEALYSRSKQEKHPGTGADMALRPPSSSRVVVGTMQNGLYVPWPSLPPGGYAAAGGGSGDDDEINTDDQNSGWA</sequence>
<protein>
    <submittedName>
        <fullName evidence="8">Armadillo repeat protein</fullName>
    </submittedName>
</protein>
<keyword evidence="10" id="KW-1185">Reference proteome</keyword>
<dbReference type="GO" id="GO:0005634">
    <property type="term" value="C:nucleus"/>
    <property type="evidence" value="ECO:0007669"/>
    <property type="project" value="UniProtKB-SubCell"/>
</dbReference>
<evidence type="ECO:0000313" key="9">
    <source>
        <dbReference type="EnsemblFungi" id="MAPG_08704T0"/>
    </source>
</evidence>
<dbReference type="SUPFAM" id="SSF48371">
    <property type="entry name" value="ARM repeat"/>
    <property type="match status" value="1"/>
</dbReference>
<reference evidence="8" key="3">
    <citation type="submission" date="2011-03" db="EMBL/GenBank/DDBJ databases">
        <title>Annotation of Magnaporthe poae ATCC 64411.</title>
        <authorList>
            <person name="Ma L.-J."/>
            <person name="Dead R."/>
            <person name="Young S.K."/>
            <person name="Zeng Q."/>
            <person name="Gargeya S."/>
            <person name="Fitzgerald M."/>
            <person name="Haas B."/>
            <person name="Abouelleil A."/>
            <person name="Alvarado L."/>
            <person name="Arachchi H.M."/>
            <person name="Berlin A."/>
            <person name="Brown A."/>
            <person name="Chapman S.B."/>
            <person name="Chen Z."/>
            <person name="Dunbar C."/>
            <person name="Freedman E."/>
            <person name="Gearin G."/>
            <person name="Gellesch M."/>
            <person name="Goldberg J."/>
            <person name="Griggs A."/>
            <person name="Gujja S."/>
            <person name="Heiman D."/>
            <person name="Howarth C."/>
            <person name="Larson L."/>
            <person name="Lui A."/>
            <person name="MacDonald P.J.P."/>
            <person name="Mehta T."/>
            <person name="Montmayeur A."/>
            <person name="Murphy C."/>
            <person name="Neiman D."/>
            <person name="Pearson M."/>
            <person name="Priest M."/>
            <person name="Roberts A."/>
            <person name="Saif S."/>
            <person name="Shea T."/>
            <person name="Shenoy N."/>
            <person name="Sisk P."/>
            <person name="Stolte C."/>
            <person name="Sykes S."/>
            <person name="Yandava C."/>
            <person name="Wortman J."/>
            <person name="Nusbaum C."/>
            <person name="Birren B."/>
        </authorList>
    </citation>
    <scope>NUCLEOTIDE SEQUENCE</scope>
    <source>
        <strain evidence="8">ATCC 64411</strain>
    </source>
</reference>
<dbReference type="InterPro" id="IPR038739">
    <property type="entry name" value="ARMC8/Vid28"/>
</dbReference>
<comment type="subcellular location">
    <subcellularLocation>
        <location evidence="2">Cytoplasm</location>
    </subcellularLocation>
    <subcellularLocation>
        <location evidence="1">Nucleus</location>
    </subcellularLocation>
</comment>
<feature type="region of interest" description="Disordered" evidence="7">
    <location>
        <begin position="812"/>
        <end position="835"/>
    </location>
</feature>
<dbReference type="GO" id="GO:0034657">
    <property type="term" value="C:GID complex"/>
    <property type="evidence" value="ECO:0007669"/>
    <property type="project" value="TreeGrafter"/>
</dbReference>